<dbReference type="FunFam" id="3.40.1110.10:FF:000087">
    <property type="entry name" value="Phospholipid-transporting ATPase"/>
    <property type="match status" value="1"/>
</dbReference>
<evidence type="ECO:0000256" key="13">
    <source>
        <dbReference type="ARBA" id="ARBA00023055"/>
    </source>
</evidence>
<dbReference type="InterPro" id="IPR032631">
    <property type="entry name" value="P-type_ATPase_N"/>
</dbReference>
<sequence length="1536" mass="173790">MSFLKSPFQDPDSEVSYTFSDSETVDLAVQLPQLNVKKKPSLRFALPRNGSLRSPFADSNQESFQEPSLPMLASFDPQAPMKRLRWGTTRHATGRPKKESLGRAKTLKQVLRSKSKRLPLKATEESQSADCDLDIIDDYQDDKPVPEASPDSKDKKHETRTIFFNRSLPLLMIDPKTGKAATSYPRNKTRSAKYTPLSFAPKMLTKSFTTDYANSYFLFIIILGAFPIFGVPSPILAAVPLIVILIITALKEMIEDSRRTAQDIEVNNQITHILGQVREDPEYTYENPNVNDETVSLWRRFKKLNSRMLFKLIKLFLRNCTKKGRAQKKREEMQPSPENNRKSFDSMVDLEPAMTRSSMVGNSNNLRSMASRKSYHGKDKTLAFERRAWKEVKVGDVIRVQNNEEVPADVLILSSSDTDNCCYVETKNLDGETNLKVKQAMKFSSQNSELKRANDFMGIDFEVESEGPHPNLYSYQGFVLHSMQGEALKEPATVNNLMLRGCTLRNTKWVVGIVLFTGPDTKIILNTGVTPYKKSKLSRELNYYVLVNFAVLFGICFITGLFNGLYYRRDGTSRDFFEYGTIVPTPAANGAVSFFVAVILYQALVPISLYITIEIIKSLQAYFIYCDIGLYYPRLDFPCNPKSWSISDDLGQIEYVFSDKTGTLTQNLMEFRKCTIRGVSYGNAYTEALAGLRKRQGVDVEKEGRAQRELIAQEKEEMLADLRGISGNIYDDELSLVSKQFVSDLKGLSGVEQQKANAEFMLTLGLCHSVVVEEDPKNPLKKLLKAQSPDEAALVGTARALGFCFQNKNKNGYTLLVQGSEKEYQVLNTLEFNSTRKRMSAIIKMPPEDGEKESKIVLLCKGADSIIYSRLSDTKNPQDMLDRTSAHLQDYATEGLRTLCIAKRELTLEQYKEWNKRHLEASASLEDREEKMEAVADSIERELVLLGGTAIEDRLQDGVPDSISMLSEAGIKLWVLTGDKVETAINIGFSCNLLGNDMELLVLKTDLSDSEKKEHGVIPGDDNDTIMNRLVTNYLRKFDMTGSMDELEEAKKDHSTPDGRYGVVIDGDALKIALADEDIKRKFLLLCKQCKAVLCCRVSPAQKAAVVLMVKDTLEVMTLAIGDGSNDVSMIQAADVGIGIAGEEGRQAAMCSDYALGQFRFLTRLLLTHGRWAYRRMGEMIPCFFYKNINYTFALFWYSLFNDFDGSYLFDFTFLVFCNLAFTSLPVIVLAVFDQDVSPTVSMLVPQLYRVGIVQSEFSQWKVWAYMIDGLYQSVIAFFFSWLLFYNNFPSMNGLPSDHRFYVGVYVTCISCIAANTYVWLQQYRWDWVSFLCNIFGGLVIFALTGIYTSIPFSQEFYKAGAVVFGTGAFWACLFIGLVLSLLPRFCYDSIRRLYYPRDADIVRECVKRGDYLKYPRDYDPTDPNRVQVDSPKIELDSTFVEEKLDFVPQKRPLVVDMVRRLMVGKSSFYKDSTDIIETYKLENVSTAALNNIDEEASHTILRHPTNVRASLELPELTTMASLRDVASRKSGQETR</sequence>
<evidence type="ECO:0000256" key="18">
    <source>
        <dbReference type="PIRSR" id="PIRSR606539-1"/>
    </source>
</evidence>
<accession>A0A2P7YPM1</accession>
<dbReference type="SUPFAM" id="SSF81660">
    <property type="entry name" value="Metal cation-transporting ATPase, ATP-binding domain N"/>
    <property type="match status" value="1"/>
</dbReference>
<reference evidence="25 26" key="1">
    <citation type="submission" date="2018-03" db="EMBL/GenBank/DDBJ databases">
        <title>Candida pseudohaemulonii genome assembly and annotation.</title>
        <authorList>
            <person name="Munoz J.F."/>
            <person name="Gade L.G."/>
            <person name="Chow N.A."/>
            <person name="Litvintseva A.P."/>
            <person name="Loparev V.N."/>
            <person name="Cuomo C.A."/>
        </authorList>
    </citation>
    <scope>NUCLEOTIDE SEQUENCE [LARGE SCALE GENOMIC DNA]</scope>
    <source>
        <strain evidence="25 26">B12108</strain>
    </source>
</reference>
<evidence type="ECO:0000256" key="21">
    <source>
        <dbReference type="RuleBase" id="RU362033"/>
    </source>
</evidence>
<feature type="binding site" evidence="20">
    <location>
        <position position="1123"/>
    </location>
    <ligand>
        <name>Mg(2+)</name>
        <dbReference type="ChEBI" id="CHEBI:18420"/>
    </ligand>
</feature>
<evidence type="ECO:0000256" key="15">
    <source>
        <dbReference type="ARBA" id="ARBA00034036"/>
    </source>
</evidence>
<dbReference type="InterPro" id="IPR023298">
    <property type="entry name" value="ATPase_P-typ_TM_dom_sf"/>
</dbReference>
<evidence type="ECO:0000256" key="2">
    <source>
        <dbReference type="ARBA" id="ARBA00004127"/>
    </source>
</evidence>
<dbReference type="InterPro" id="IPR001757">
    <property type="entry name" value="P_typ_ATPase"/>
</dbReference>
<dbReference type="OrthoDB" id="377733at2759"/>
<feature type="binding site" evidence="19">
    <location>
        <position position="1097"/>
    </location>
    <ligand>
        <name>ATP</name>
        <dbReference type="ChEBI" id="CHEBI:30616"/>
    </ligand>
</feature>
<dbReference type="NCBIfam" id="TIGR01494">
    <property type="entry name" value="ATPase_P-type"/>
    <property type="match status" value="1"/>
</dbReference>
<evidence type="ECO:0000256" key="4">
    <source>
        <dbReference type="ARBA" id="ARBA00022448"/>
    </source>
</evidence>
<dbReference type="SUPFAM" id="SSF56784">
    <property type="entry name" value="HAD-like"/>
    <property type="match status" value="1"/>
</dbReference>
<dbReference type="VEuPathDB" id="FungiDB:C7M61_003154"/>
<comment type="catalytic activity">
    <reaction evidence="17">
        <text>a beta-D-glucosyl-(1&lt;-&gt;1')-N-acylsphing-4-enine(out) + ATP + H2O = a beta-D-glucosyl-(1&lt;-&gt;1')-N-acylsphing-4-enine(in) + ADP + phosphate + H(+)</text>
        <dbReference type="Rhea" id="RHEA:66036"/>
        <dbReference type="ChEBI" id="CHEBI:15377"/>
        <dbReference type="ChEBI" id="CHEBI:15378"/>
        <dbReference type="ChEBI" id="CHEBI:22801"/>
        <dbReference type="ChEBI" id="CHEBI:30616"/>
        <dbReference type="ChEBI" id="CHEBI:43474"/>
        <dbReference type="ChEBI" id="CHEBI:456216"/>
    </reaction>
    <physiologicalReaction direction="left-to-right" evidence="17">
        <dbReference type="Rhea" id="RHEA:66037"/>
    </physiologicalReaction>
</comment>
<feature type="domain" description="P-type ATPase N-terminal" evidence="23">
    <location>
        <begin position="179"/>
        <end position="235"/>
    </location>
</feature>
<dbReference type="Gene3D" id="2.70.150.10">
    <property type="entry name" value="Calcium-transporting ATPase, cytoplasmic transduction domain A"/>
    <property type="match status" value="1"/>
</dbReference>
<feature type="binding site" evidence="19">
    <location>
        <position position="861"/>
    </location>
    <ligand>
        <name>ATP</name>
        <dbReference type="ChEBI" id="CHEBI:30616"/>
    </ligand>
</feature>
<dbReference type="InterPro" id="IPR023214">
    <property type="entry name" value="HAD_sf"/>
</dbReference>
<dbReference type="GO" id="GO:0016887">
    <property type="term" value="F:ATP hydrolysis activity"/>
    <property type="evidence" value="ECO:0007669"/>
    <property type="project" value="InterPro"/>
</dbReference>
<dbReference type="GeneID" id="36566543"/>
<dbReference type="FunFam" id="3.40.50.1000:FF:000108">
    <property type="entry name" value="Phospholipid-transporting ATPase"/>
    <property type="match status" value="1"/>
</dbReference>
<dbReference type="PROSITE" id="PS00154">
    <property type="entry name" value="ATPASE_E1_E2"/>
    <property type="match status" value="1"/>
</dbReference>
<dbReference type="PANTHER" id="PTHR24092">
    <property type="entry name" value="PROBABLE PHOSPHOLIPID-TRANSPORTING ATPASE"/>
    <property type="match status" value="1"/>
</dbReference>
<keyword evidence="8 19" id="KW-0547">Nucleotide-binding</keyword>
<feature type="binding site" evidence="19">
    <location>
        <position position="832"/>
    </location>
    <ligand>
        <name>ATP</name>
        <dbReference type="ChEBI" id="CHEBI:30616"/>
    </ligand>
</feature>
<evidence type="ECO:0000259" key="24">
    <source>
        <dbReference type="Pfam" id="PF16212"/>
    </source>
</evidence>
<feature type="binding site" evidence="19">
    <location>
        <position position="977"/>
    </location>
    <ligand>
        <name>ATP</name>
        <dbReference type="ChEBI" id="CHEBI:30616"/>
    </ligand>
</feature>
<comment type="caution">
    <text evidence="25">The sequence shown here is derived from an EMBL/GenBank/DDBJ whole genome shotgun (WGS) entry which is preliminary data.</text>
</comment>
<feature type="active site" description="4-aspartylphosphate intermediate" evidence="18">
    <location>
        <position position="659"/>
    </location>
</feature>
<feature type="transmembrane region" description="Helical" evidence="21">
    <location>
        <begin position="587"/>
        <end position="611"/>
    </location>
</feature>
<dbReference type="STRING" id="418784.A0A2P7YPM1"/>
<feature type="binding site" evidence="20">
    <location>
        <position position="661"/>
    </location>
    <ligand>
        <name>Mg(2+)</name>
        <dbReference type="ChEBI" id="CHEBI:18420"/>
    </ligand>
</feature>
<evidence type="ECO:0000313" key="25">
    <source>
        <dbReference type="EMBL" id="PSK37904.1"/>
    </source>
</evidence>
<dbReference type="InterPro" id="IPR018303">
    <property type="entry name" value="ATPase_P-typ_P_site"/>
</dbReference>
<dbReference type="InterPro" id="IPR008250">
    <property type="entry name" value="ATPase_P-typ_transduc_dom_A_sf"/>
</dbReference>
<keyword evidence="12 21" id="KW-1133">Transmembrane helix</keyword>
<comment type="similarity">
    <text evidence="3 21">Belongs to the cation transport ATPase (P-type) (TC 3.A.3) family. Type IV subfamily.</text>
</comment>
<feature type="binding site" evidence="19">
    <location>
        <position position="897"/>
    </location>
    <ligand>
        <name>ATP</name>
        <dbReference type="ChEBI" id="CHEBI:30616"/>
    </ligand>
</feature>
<keyword evidence="10 20" id="KW-0460">Magnesium</keyword>
<evidence type="ECO:0000256" key="16">
    <source>
        <dbReference type="ARBA" id="ARBA00049128"/>
    </source>
</evidence>
<dbReference type="EC" id="7.6.2.1" evidence="21"/>
<dbReference type="InterPro" id="IPR044492">
    <property type="entry name" value="P_typ_ATPase_HD_dom"/>
</dbReference>
<evidence type="ECO:0000313" key="26">
    <source>
        <dbReference type="Proteomes" id="UP000241107"/>
    </source>
</evidence>
<feature type="binding site" evidence="19">
    <location>
        <position position="978"/>
    </location>
    <ligand>
        <name>ATP</name>
        <dbReference type="ChEBI" id="CHEBI:30616"/>
    </ligand>
</feature>
<keyword evidence="6 21" id="KW-0812">Transmembrane</keyword>
<evidence type="ECO:0000259" key="23">
    <source>
        <dbReference type="Pfam" id="PF16209"/>
    </source>
</evidence>
<feature type="binding site" evidence="19">
    <location>
        <position position="1103"/>
    </location>
    <ligand>
        <name>ATP</name>
        <dbReference type="ChEBI" id="CHEBI:30616"/>
    </ligand>
</feature>
<evidence type="ECO:0000256" key="6">
    <source>
        <dbReference type="ARBA" id="ARBA00022692"/>
    </source>
</evidence>
<comment type="catalytic activity">
    <reaction evidence="16">
        <text>a 1,2-diacyl-sn-glycero-3-phosphoethanolamine(out) + ATP + H2O = a 1,2-diacyl-sn-glycero-3-phosphoethanolamine(in) + ADP + phosphate + H(+)</text>
        <dbReference type="Rhea" id="RHEA:66132"/>
        <dbReference type="ChEBI" id="CHEBI:15377"/>
        <dbReference type="ChEBI" id="CHEBI:15378"/>
        <dbReference type="ChEBI" id="CHEBI:30616"/>
        <dbReference type="ChEBI" id="CHEBI:43474"/>
        <dbReference type="ChEBI" id="CHEBI:64612"/>
        <dbReference type="ChEBI" id="CHEBI:456216"/>
    </reaction>
    <physiologicalReaction direction="left-to-right" evidence="16">
        <dbReference type="Rhea" id="RHEA:66133"/>
    </physiologicalReaction>
</comment>
<dbReference type="Gene3D" id="3.40.50.1000">
    <property type="entry name" value="HAD superfamily/HAD-like"/>
    <property type="match status" value="1"/>
</dbReference>
<evidence type="ECO:0000256" key="1">
    <source>
        <dbReference type="ARBA" id="ARBA00001946"/>
    </source>
</evidence>
<dbReference type="Pfam" id="PF16209">
    <property type="entry name" value="PhoLip_ATPase_N"/>
    <property type="match status" value="1"/>
</dbReference>
<dbReference type="EMBL" id="PYFQ01000007">
    <property type="protein sequence ID" value="PSK37904.1"/>
    <property type="molecule type" value="Genomic_DNA"/>
</dbReference>
<evidence type="ECO:0000256" key="11">
    <source>
        <dbReference type="ARBA" id="ARBA00022967"/>
    </source>
</evidence>
<dbReference type="PANTHER" id="PTHR24092:SF180">
    <property type="entry name" value="PHOSPHOLIPID-TRANSPORTING ATPASE DNF1-RELATED"/>
    <property type="match status" value="1"/>
</dbReference>
<feature type="binding site" evidence="19">
    <location>
        <position position="660"/>
    </location>
    <ligand>
        <name>ATP</name>
        <dbReference type="ChEBI" id="CHEBI:30616"/>
    </ligand>
</feature>
<keyword evidence="11 21" id="KW-1278">Translocase</keyword>
<name>A0A2P7YPM1_9ASCO</name>
<feature type="binding site" evidence="20">
    <location>
        <position position="659"/>
    </location>
    <ligand>
        <name>Mg(2+)</name>
        <dbReference type="ChEBI" id="CHEBI:18420"/>
    </ligand>
</feature>
<keyword evidence="14 21" id="KW-0472">Membrane</keyword>
<dbReference type="GO" id="GO:0140351">
    <property type="term" value="F:glycosylceramide flippase activity"/>
    <property type="evidence" value="ECO:0007669"/>
    <property type="project" value="UniProtKB-ARBA"/>
</dbReference>
<evidence type="ECO:0000256" key="7">
    <source>
        <dbReference type="ARBA" id="ARBA00022723"/>
    </source>
</evidence>
<evidence type="ECO:0000256" key="22">
    <source>
        <dbReference type="SAM" id="MobiDB-lite"/>
    </source>
</evidence>
<keyword evidence="9 19" id="KW-0067">ATP-binding</keyword>
<comment type="cofactor">
    <cofactor evidence="1 20">
        <name>Mg(2+)</name>
        <dbReference type="ChEBI" id="CHEBI:18420"/>
    </cofactor>
</comment>
<feature type="transmembrane region" description="Helical" evidence="21">
    <location>
        <begin position="543"/>
        <end position="567"/>
    </location>
</feature>
<comment type="catalytic activity">
    <reaction evidence="15 21">
        <text>ATP + H2O + phospholipidSide 1 = ADP + phosphate + phospholipidSide 2.</text>
        <dbReference type="EC" id="7.6.2.1"/>
    </reaction>
</comment>
<dbReference type="NCBIfam" id="TIGR01652">
    <property type="entry name" value="ATPase-Plipid"/>
    <property type="match status" value="1"/>
</dbReference>
<evidence type="ECO:0000256" key="10">
    <source>
        <dbReference type="ARBA" id="ARBA00022842"/>
    </source>
</evidence>
<feature type="domain" description="P-type ATPase C-terminal" evidence="24">
    <location>
        <begin position="1149"/>
        <end position="1397"/>
    </location>
</feature>
<dbReference type="InterPro" id="IPR032630">
    <property type="entry name" value="P_typ_ATPase_c"/>
</dbReference>
<evidence type="ECO:0000256" key="19">
    <source>
        <dbReference type="PIRSR" id="PIRSR606539-2"/>
    </source>
</evidence>
<feature type="binding site" evidence="19">
    <location>
        <position position="661"/>
    </location>
    <ligand>
        <name>ATP</name>
        <dbReference type="ChEBI" id="CHEBI:30616"/>
    </ligand>
</feature>
<feature type="region of interest" description="Disordered" evidence="22">
    <location>
        <begin position="324"/>
        <end position="345"/>
    </location>
</feature>
<feature type="transmembrane region" description="Helical" evidence="21">
    <location>
        <begin position="1357"/>
        <end position="1383"/>
    </location>
</feature>
<keyword evidence="13" id="KW-0445">Lipid transport</keyword>
<dbReference type="SUPFAM" id="SSF81653">
    <property type="entry name" value="Calcium ATPase, transduction domain A"/>
    <property type="match status" value="1"/>
</dbReference>
<feature type="binding site" evidence="19">
    <location>
        <position position="791"/>
    </location>
    <ligand>
        <name>ATP</name>
        <dbReference type="ChEBI" id="CHEBI:30616"/>
    </ligand>
</feature>
<evidence type="ECO:0000256" key="20">
    <source>
        <dbReference type="PIRSR" id="PIRSR606539-3"/>
    </source>
</evidence>
<keyword evidence="4" id="KW-0813">Transport</keyword>
<evidence type="ECO:0000256" key="14">
    <source>
        <dbReference type="ARBA" id="ARBA00023136"/>
    </source>
</evidence>
<dbReference type="SFLD" id="SFLDF00027">
    <property type="entry name" value="p-type_atpase"/>
    <property type="match status" value="1"/>
</dbReference>
<feature type="transmembrane region" description="Helical" evidence="21">
    <location>
        <begin position="1181"/>
        <end position="1200"/>
    </location>
</feature>
<dbReference type="RefSeq" id="XP_024713414.1">
    <property type="nucleotide sequence ID" value="XM_024858504.1"/>
</dbReference>
<evidence type="ECO:0000256" key="17">
    <source>
        <dbReference type="ARBA" id="ARBA00050913"/>
    </source>
</evidence>
<dbReference type="PRINTS" id="PR00119">
    <property type="entry name" value="CATATPASE"/>
</dbReference>
<dbReference type="GO" id="GO:0000287">
    <property type="term" value="F:magnesium ion binding"/>
    <property type="evidence" value="ECO:0007669"/>
    <property type="project" value="UniProtKB-UniRule"/>
</dbReference>
<organism evidence="25 26">
    <name type="scientific">Candidozyma pseudohaemuli</name>
    <dbReference type="NCBI Taxonomy" id="418784"/>
    <lineage>
        <taxon>Eukaryota</taxon>
        <taxon>Fungi</taxon>
        <taxon>Dikarya</taxon>
        <taxon>Ascomycota</taxon>
        <taxon>Saccharomycotina</taxon>
        <taxon>Pichiomycetes</taxon>
        <taxon>Metschnikowiaceae</taxon>
        <taxon>Candidozyma</taxon>
    </lineage>
</organism>
<comment type="subcellular location">
    <subcellularLocation>
        <location evidence="2">Endomembrane system</location>
        <topology evidence="2">Multi-pass membrane protein</topology>
    </subcellularLocation>
    <subcellularLocation>
        <location evidence="21">Membrane</location>
        <topology evidence="21">Multi-pass membrane protein</topology>
    </subcellularLocation>
</comment>
<feature type="transmembrane region" description="Helical" evidence="21">
    <location>
        <begin position="1301"/>
        <end position="1321"/>
    </location>
</feature>
<keyword evidence="26" id="KW-1185">Reference proteome</keyword>
<dbReference type="GO" id="GO:0012505">
    <property type="term" value="C:endomembrane system"/>
    <property type="evidence" value="ECO:0007669"/>
    <property type="project" value="UniProtKB-SubCell"/>
</dbReference>
<feature type="transmembrane region" description="Helical" evidence="21">
    <location>
        <begin position="1270"/>
        <end position="1289"/>
    </location>
</feature>
<dbReference type="Proteomes" id="UP000241107">
    <property type="component" value="Unassembled WGS sequence"/>
</dbReference>
<feature type="binding site" evidence="19">
    <location>
        <position position="979"/>
    </location>
    <ligand>
        <name>ATP</name>
        <dbReference type="ChEBI" id="CHEBI:30616"/>
    </ligand>
</feature>
<feature type="binding site" evidence="20">
    <location>
        <position position="1127"/>
    </location>
    <ligand>
        <name>Mg(2+)</name>
        <dbReference type="ChEBI" id="CHEBI:18420"/>
    </ligand>
</feature>
<evidence type="ECO:0000256" key="8">
    <source>
        <dbReference type="ARBA" id="ARBA00022741"/>
    </source>
</evidence>
<dbReference type="InterPro" id="IPR036412">
    <property type="entry name" value="HAD-like_sf"/>
</dbReference>
<evidence type="ECO:0000256" key="9">
    <source>
        <dbReference type="ARBA" id="ARBA00022840"/>
    </source>
</evidence>
<evidence type="ECO:0000256" key="12">
    <source>
        <dbReference type="ARBA" id="ARBA00022989"/>
    </source>
</evidence>
<dbReference type="InterPro" id="IPR006539">
    <property type="entry name" value="P-type_ATPase_IV"/>
</dbReference>
<feature type="transmembrane region" description="Helical" evidence="21">
    <location>
        <begin position="235"/>
        <end position="254"/>
    </location>
</feature>
<dbReference type="InterPro" id="IPR023299">
    <property type="entry name" value="ATPase_P-typ_cyto_dom_N"/>
</dbReference>
<gene>
    <name evidence="25" type="ORF">C7M61_003154</name>
</gene>
<feature type="compositionally biased region" description="Basic and acidic residues" evidence="22">
    <location>
        <begin position="329"/>
        <end position="344"/>
    </location>
</feature>
<dbReference type="SFLD" id="SFLDG00002">
    <property type="entry name" value="C1.7:_P-type_atpase_like"/>
    <property type="match status" value="1"/>
</dbReference>
<evidence type="ECO:0000256" key="5">
    <source>
        <dbReference type="ARBA" id="ARBA00022553"/>
    </source>
</evidence>
<dbReference type="Gene3D" id="3.40.1110.10">
    <property type="entry name" value="Calcium-transporting ATPase, cytoplasmic domain N"/>
    <property type="match status" value="1"/>
</dbReference>
<feature type="binding site" evidence="19">
    <location>
        <position position="659"/>
    </location>
    <ligand>
        <name>ATP</name>
        <dbReference type="ChEBI" id="CHEBI:30616"/>
    </ligand>
</feature>
<protein>
    <recommendedName>
        <fullName evidence="21">Phospholipid-transporting ATPase</fullName>
        <ecNumber evidence="21">7.6.2.1</ecNumber>
    </recommendedName>
</protein>
<dbReference type="GO" id="GO:0140346">
    <property type="term" value="F:phosphatidylserine flippase activity"/>
    <property type="evidence" value="ECO:0007669"/>
    <property type="project" value="UniProtKB-ARBA"/>
</dbReference>
<keyword evidence="5" id="KW-0597">Phosphoprotein</keyword>
<dbReference type="SUPFAM" id="SSF81665">
    <property type="entry name" value="Calcium ATPase, transmembrane domain M"/>
    <property type="match status" value="1"/>
</dbReference>
<feature type="binding site" evidence="19">
    <location>
        <position position="1127"/>
    </location>
    <ligand>
        <name>ATP</name>
        <dbReference type="ChEBI" id="CHEBI:30616"/>
    </ligand>
</feature>
<keyword evidence="7 20" id="KW-0479">Metal-binding</keyword>
<feature type="binding site" evidence="19">
    <location>
        <position position="1126"/>
    </location>
    <ligand>
        <name>ATP</name>
        <dbReference type="ChEBI" id="CHEBI:30616"/>
    </ligand>
</feature>
<dbReference type="Pfam" id="PF13246">
    <property type="entry name" value="Cation_ATPase"/>
    <property type="match status" value="1"/>
</dbReference>
<dbReference type="Pfam" id="PF16212">
    <property type="entry name" value="PhoLip_ATPase_C"/>
    <property type="match status" value="1"/>
</dbReference>
<evidence type="ECO:0000256" key="3">
    <source>
        <dbReference type="ARBA" id="ARBA00008109"/>
    </source>
</evidence>
<dbReference type="GO" id="GO:0005886">
    <property type="term" value="C:plasma membrane"/>
    <property type="evidence" value="ECO:0007669"/>
    <property type="project" value="TreeGrafter"/>
</dbReference>
<feature type="transmembrane region" description="Helical" evidence="21">
    <location>
        <begin position="1212"/>
        <end position="1233"/>
    </location>
</feature>
<proteinExistence type="inferred from homology"/>
<dbReference type="SFLD" id="SFLDS00003">
    <property type="entry name" value="Haloacid_Dehalogenase"/>
    <property type="match status" value="1"/>
</dbReference>
<feature type="transmembrane region" description="Helical" evidence="21">
    <location>
        <begin position="1328"/>
        <end position="1351"/>
    </location>
</feature>
<dbReference type="GO" id="GO:0005524">
    <property type="term" value="F:ATP binding"/>
    <property type="evidence" value="ECO:0007669"/>
    <property type="project" value="UniProtKB-UniRule"/>
</dbReference>